<evidence type="ECO:0000313" key="2">
    <source>
        <dbReference type="EMBL" id="JAD70279.1"/>
    </source>
</evidence>
<organism evidence="2">
    <name type="scientific">Arundo donax</name>
    <name type="common">Giant reed</name>
    <name type="synonym">Donax arundinaceus</name>
    <dbReference type="NCBI Taxonomy" id="35708"/>
    <lineage>
        <taxon>Eukaryota</taxon>
        <taxon>Viridiplantae</taxon>
        <taxon>Streptophyta</taxon>
        <taxon>Embryophyta</taxon>
        <taxon>Tracheophyta</taxon>
        <taxon>Spermatophyta</taxon>
        <taxon>Magnoliopsida</taxon>
        <taxon>Liliopsida</taxon>
        <taxon>Poales</taxon>
        <taxon>Poaceae</taxon>
        <taxon>PACMAD clade</taxon>
        <taxon>Arundinoideae</taxon>
        <taxon>Arundineae</taxon>
        <taxon>Arundo</taxon>
    </lineage>
</organism>
<feature type="signal peptide" evidence="1">
    <location>
        <begin position="1"/>
        <end position="18"/>
    </location>
</feature>
<name>A0A0A9C1W7_ARUDO</name>
<proteinExistence type="predicted"/>
<feature type="chain" id="PRO_5002043026" evidence="1">
    <location>
        <begin position="19"/>
        <end position="41"/>
    </location>
</feature>
<evidence type="ECO:0000256" key="1">
    <source>
        <dbReference type="SAM" id="SignalP"/>
    </source>
</evidence>
<reference evidence="2" key="2">
    <citation type="journal article" date="2015" name="Data Brief">
        <title>Shoot transcriptome of the giant reed, Arundo donax.</title>
        <authorList>
            <person name="Barrero R.A."/>
            <person name="Guerrero F.D."/>
            <person name="Moolhuijzen P."/>
            <person name="Goolsby J.A."/>
            <person name="Tidwell J."/>
            <person name="Bellgard S.E."/>
            <person name="Bellgard M.I."/>
        </authorList>
    </citation>
    <scope>NUCLEOTIDE SEQUENCE</scope>
    <source>
        <tissue evidence="2">Shoot tissue taken approximately 20 cm above the soil surface</tissue>
    </source>
</reference>
<dbReference type="AlphaFoldDB" id="A0A0A9C1W7"/>
<keyword evidence="1" id="KW-0732">Signal</keyword>
<protein>
    <submittedName>
        <fullName evidence="2">Uncharacterized protein</fullName>
    </submittedName>
</protein>
<dbReference type="EMBL" id="GBRH01227616">
    <property type="protein sequence ID" value="JAD70279.1"/>
    <property type="molecule type" value="Transcribed_RNA"/>
</dbReference>
<accession>A0A0A9C1W7</accession>
<sequence length="41" mass="4928">MYSFFINIDLLLLGLAWTHQTKNIMFLLHNHLNNRMNKHSS</sequence>
<reference evidence="2" key="1">
    <citation type="submission" date="2014-09" db="EMBL/GenBank/DDBJ databases">
        <authorList>
            <person name="Magalhaes I.L.F."/>
            <person name="Oliveira U."/>
            <person name="Santos F.R."/>
            <person name="Vidigal T.H.D.A."/>
            <person name="Brescovit A.D."/>
            <person name="Santos A.J."/>
        </authorList>
    </citation>
    <scope>NUCLEOTIDE SEQUENCE</scope>
    <source>
        <tissue evidence="2">Shoot tissue taken approximately 20 cm above the soil surface</tissue>
    </source>
</reference>